<comment type="caution">
    <text evidence="2">The sequence shown here is derived from an EMBL/GenBank/DDBJ whole genome shotgun (WGS) entry which is preliminary data.</text>
</comment>
<feature type="region of interest" description="Disordered" evidence="1">
    <location>
        <begin position="14"/>
        <end position="41"/>
    </location>
</feature>
<accession>A0AAV5KFU5</accession>
<name>A0AAV5KFU5_9ROSI</name>
<dbReference type="Proteomes" id="UP001054252">
    <property type="component" value="Unassembled WGS sequence"/>
</dbReference>
<dbReference type="AlphaFoldDB" id="A0AAV5KFU5"/>
<organism evidence="2 3">
    <name type="scientific">Rubroshorea leprosula</name>
    <dbReference type="NCBI Taxonomy" id="152421"/>
    <lineage>
        <taxon>Eukaryota</taxon>
        <taxon>Viridiplantae</taxon>
        <taxon>Streptophyta</taxon>
        <taxon>Embryophyta</taxon>
        <taxon>Tracheophyta</taxon>
        <taxon>Spermatophyta</taxon>
        <taxon>Magnoliopsida</taxon>
        <taxon>eudicotyledons</taxon>
        <taxon>Gunneridae</taxon>
        <taxon>Pentapetalae</taxon>
        <taxon>rosids</taxon>
        <taxon>malvids</taxon>
        <taxon>Malvales</taxon>
        <taxon>Dipterocarpaceae</taxon>
        <taxon>Rubroshorea</taxon>
    </lineage>
</organism>
<evidence type="ECO:0000313" key="2">
    <source>
        <dbReference type="EMBL" id="GKV23431.1"/>
    </source>
</evidence>
<dbReference type="EMBL" id="BPVZ01000063">
    <property type="protein sequence ID" value="GKV23431.1"/>
    <property type="molecule type" value="Genomic_DNA"/>
</dbReference>
<evidence type="ECO:0000256" key="1">
    <source>
        <dbReference type="SAM" id="MobiDB-lite"/>
    </source>
</evidence>
<keyword evidence="3" id="KW-1185">Reference proteome</keyword>
<evidence type="ECO:0000313" key="3">
    <source>
        <dbReference type="Proteomes" id="UP001054252"/>
    </source>
</evidence>
<protein>
    <submittedName>
        <fullName evidence="2">Uncharacterized protein</fullName>
    </submittedName>
</protein>
<proteinExistence type="predicted"/>
<gene>
    <name evidence="2" type="ORF">SLEP1_g33160</name>
</gene>
<reference evidence="2 3" key="1">
    <citation type="journal article" date="2021" name="Commun. Biol.">
        <title>The genome of Shorea leprosula (Dipterocarpaceae) highlights the ecological relevance of drought in aseasonal tropical rainforests.</title>
        <authorList>
            <person name="Ng K.K.S."/>
            <person name="Kobayashi M.J."/>
            <person name="Fawcett J.A."/>
            <person name="Hatakeyama M."/>
            <person name="Paape T."/>
            <person name="Ng C.H."/>
            <person name="Ang C.C."/>
            <person name="Tnah L.H."/>
            <person name="Lee C.T."/>
            <person name="Nishiyama T."/>
            <person name="Sese J."/>
            <person name="O'Brien M.J."/>
            <person name="Copetti D."/>
            <person name="Mohd Noor M.I."/>
            <person name="Ong R.C."/>
            <person name="Putra M."/>
            <person name="Sireger I.Z."/>
            <person name="Indrioko S."/>
            <person name="Kosugi Y."/>
            <person name="Izuno A."/>
            <person name="Isagi Y."/>
            <person name="Lee S.L."/>
            <person name="Shimizu K.K."/>
        </authorList>
    </citation>
    <scope>NUCLEOTIDE SEQUENCE [LARGE SCALE GENOMIC DNA]</scope>
    <source>
        <strain evidence="2">214</strain>
    </source>
</reference>
<sequence>MADADYVEWGIDMEEWEQGEMERPPPHLLADEEEKEGDEKKMRGNMKYHCCSKVHFNLRRSACPSEDGKNVARDNGEVLQMSGSLDVVNGVIHTNESLVKLNS</sequence>